<dbReference type="SUPFAM" id="SSF82171">
    <property type="entry name" value="DPP6 N-terminal domain-like"/>
    <property type="match status" value="1"/>
</dbReference>
<feature type="transmembrane region" description="Helical" evidence="1">
    <location>
        <begin position="741"/>
        <end position="766"/>
    </location>
</feature>
<sequence>MKKRILLLSVLIFATILTILVEASPNEEWRLVNRITSNTWSITKVVSSPSGNFIAAIYQENGINKLAIYNSSLKPVKQVTLENTFSGDAYFLSDGLLILAKNLYGTIPHTEIAIYNPQIDKTILKVDLPGTTINEIRKALVTGNYLLLLTQKYIFWIDIKAATYTAVPDTPINQGLQMVETSRGIVFLTIETFCHICLSLNEKVIRIYQWTPFTYQSFEYYHVLAIVNLDPYLGVLFDNGTIGIYEINTGLNRTSAIHNLAVNYSAVSLPDYKFLYSTSTGTPTKLTIFDVPHDTLYEVMVPVTNTKGDSLATYVYDDGLYLVANKNQNQIALGNFTSRDPPYLLNTTTSTIVGISRGRDTLVVYDYRTIELYKKTAREVQNYELTLEVADETGASIANFTVEINGTKYTSKTNTITLTLKEGTYKIIISKPGYQQYIFTTKLTSNETRRIILQKTRYTLRVHASSNAGQPEIYILDGTRALCRGIGYAEAKVLPGNYTVLAMLLNNTYQAPVKVRNDTEVYIILNIEERPIFPPNLHGNTQNQTAINENNTIVIVYGSDTCAECRALKNQLKLLGINFTFKDISNKTYLQEYQTLYDMLPTKTIYQIPFTLLFRGKHLQAIIIGLPSSQSLKEILNEMNVNSTWLYLGDQKQEVTLDSSVFYTLATRGISLLNTTGNALPQPPKNNTGTMTPTPTPQDIYHVLPVIATLALADSINPCTFMVFSALVLAVASFSGTRKAIYTSVSFIGAVYLSYLLLGIGLIRFVAMFTQLRYVLALLVLIAGIYEISNATQFPKMKGLAQTLKLPKTFSNIQAKLNTLQATLLARAQKGSMILSFLAGTLVSFTLLPCSSGPYLVAALMVSKLPFNITLACLLIYNMIFVLPLILISAAIILGGKLLATLDMASIKINQLRKYTSLLLGLALIILALWIILSP</sequence>
<dbReference type="SUPFAM" id="SSF52833">
    <property type="entry name" value="Thioredoxin-like"/>
    <property type="match status" value="1"/>
</dbReference>
<dbReference type="SUPFAM" id="SSF49464">
    <property type="entry name" value="Carboxypeptidase regulatory domain-like"/>
    <property type="match status" value="1"/>
</dbReference>
<organism evidence="3 4">
    <name type="scientific">Thermofilum adornatum</name>
    <dbReference type="NCBI Taxonomy" id="1365176"/>
    <lineage>
        <taxon>Archaea</taxon>
        <taxon>Thermoproteota</taxon>
        <taxon>Thermoprotei</taxon>
        <taxon>Thermofilales</taxon>
        <taxon>Thermofilaceae</taxon>
        <taxon>Thermofilum</taxon>
    </lineage>
</organism>
<keyword evidence="4" id="KW-1185">Reference proteome</keyword>
<feature type="transmembrane region" description="Helical" evidence="1">
    <location>
        <begin position="772"/>
        <end position="789"/>
    </location>
</feature>
<feature type="transmembrane region" description="Helical" evidence="1">
    <location>
        <begin position="715"/>
        <end position="734"/>
    </location>
</feature>
<dbReference type="Pfam" id="PF08308">
    <property type="entry name" value="PEGA"/>
    <property type="match status" value="1"/>
</dbReference>
<keyword evidence="1" id="KW-0812">Transmembrane</keyword>
<gene>
    <name evidence="3" type="ORF">N186_05500</name>
</gene>
<dbReference type="GeneID" id="16573744"/>
<evidence type="ECO:0000313" key="4">
    <source>
        <dbReference type="Proteomes" id="UP000015543"/>
    </source>
</evidence>
<dbReference type="InterPro" id="IPR036249">
    <property type="entry name" value="Thioredoxin-like_sf"/>
</dbReference>
<evidence type="ECO:0000259" key="2">
    <source>
        <dbReference type="Pfam" id="PF08308"/>
    </source>
</evidence>
<dbReference type="InterPro" id="IPR013229">
    <property type="entry name" value="PEGA"/>
</dbReference>
<dbReference type="Gene3D" id="3.40.30.10">
    <property type="entry name" value="Glutaredoxin"/>
    <property type="match status" value="1"/>
</dbReference>
<dbReference type="HOGENOM" id="CLU_315154_0_0_2"/>
<dbReference type="eggNOG" id="arCOG02406">
    <property type="taxonomic scope" value="Archaea"/>
</dbReference>
<accession>S5Z7U6</accession>
<feature type="transmembrane region" description="Helical" evidence="1">
    <location>
        <begin position="869"/>
        <end position="894"/>
    </location>
</feature>
<dbReference type="OrthoDB" id="31576at2157"/>
<dbReference type="RefSeq" id="WP_020962752.1">
    <property type="nucleotide sequence ID" value="NC_022093.1"/>
</dbReference>
<evidence type="ECO:0000256" key="1">
    <source>
        <dbReference type="SAM" id="Phobius"/>
    </source>
</evidence>
<keyword evidence="1" id="KW-0472">Membrane</keyword>
<keyword evidence="1" id="KW-1133">Transmembrane helix</keyword>
<dbReference type="PROSITE" id="PS51354">
    <property type="entry name" value="GLUTAREDOXIN_2"/>
    <property type="match status" value="1"/>
</dbReference>
<feature type="transmembrane region" description="Helical" evidence="1">
    <location>
        <begin position="834"/>
        <end position="857"/>
    </location>
</feature>
<feature type="transmembrane region" description="Helical" evidence="1">
    <location>
        <begin position="915"/>
        <end position="933"/>
    </location>
</feature>
<dbReference type="Proteomes" id="UP000015543">
    <property type="component" value="Chromosome"/>
</dbReference>
<proteinExistence type="predicted"/>
<reference evidence="3 4" key="1">
    <citation type="journal article" date="2013" name="Genome Announc.">
        <title>Complete Genomic Sequence of 'Thermofilum adornatus' Strain 1910bT, a Hyperthermophilic Anaerobic Organotrophic Crenarchaeon.</title>
        <authorList>
            <person name="Dominova I.N."/>
            <person name="Kublanov I.V."/>
            <person name="Podosokorskaya O.A."/>
            <person name="Derbikova K.S."/>
            <person name="Patrushev M.V."/>
            <person name="Toshchakov S.V."/>
        </authorList>
    </citation>
    <scope>NUCLEOTIDE SEQUENCE [LARGE SCALE GENOMIC DNA]</scope>
    <source>
        <strain evidence="4">1910b</strain>
    </source>
</reference>
<dbReference type="InterPro" id="IPR008969">
    <property type="entry name" value="CarboxyPept-like_regulatory"/>
</dbReference>
<dbReference type="PATRIC" id="fig|1365176.7.peg.1089"/>
<dbReference type="eggNOG" id="arCOG02087">
    <property type="taxonomic scope" value="Archaea"/>
</dbReference>
<dbReference type="AlphaFoldDB" id="S5Z7U6"/>
<feature type="domain" description="PEGA" evidence="2">
    <location>
        <begin position="399"/>
        <end position="453"/>
    </location>
</feature>
<dbReference type="EMBL" id="CP006646">
    <property type="protein sequence ID" value="AGT35445.1"/>
    <property type="molecule type" value="Genomic_DNA"/>
</dbReference>
<evidence type="ECO:0000313" key="3">
    <source>
        <dbReference type="EMBL" id="AGT35445.1"/>
    </source>
</evidence>
<protein>
    <recommendedName>
        <fullName evidence="2">PEGA domain-containing protein</fullName>
    </recommendedName>
</protein>
<dbReference type="KEGG" id="thb:N186_05500"/>
<dbReference type="eggNOG" id="arCOG01975">
    <property type="taxonomic scope" value="Archaea"/>
</dbReference>
<name>S5Z7U6_9CREN</name>
<dbReference type="Gene3D" id="2.60.40.1120">
    <property type="entry name" value="Carboxypeptidase-like, regulatory domain"/>
    <property type="match status" value="1"/>
</dbReference>